<dbReference type="InterPro" id="IPR000863">
    <property type="entry name" value="Sulfotransferase_dom"/>
</dbReference>
<organism evidence="4 5">
    <name type="scientific">Microcystis wesenbergii TW10</name>
    <dbReference type="NCBI Taxonomy" id="2060474"/>
    <lineage>
        <taxon>Bacteria</taxon>
        <taxon>Bacillati</taxon>
        <taxon>Cyanobacteriota</taxon>
        <taxon>Cyanophyceae</taxon>
        <taxon>Oscillatoriophycideae</taxon>
        <taxon>Chroococcales</taxon>
        <taxon>Microcystaceae</taxon>
        <taxon>Microcystis</taxon>
    </lineage>
</organism>
<comment type="caution">
    <text evidence="4">The sequence shown here is derived from an EMBL/GenBank/DDBJ whole genome shotgun (WGS) entry which is preliminary data.</text>
</comment>
<proteinExistence type="inferred from homology"/>
<dbReference type="AlphaFoldDB" id="A0A3E0LKQ8"/>
<evidence type="ECO:0000259" key="3">
    <source>
        <dbReference type="Pfam" id="PF00685"/>
    </source>
</evidence>
<dbReference type="Pfam" id="PF00685">
    <property type="entry name" value="Sulfotransfer_1"/>
    <property type="match status" value="1"/>
</dbReference>
<reference evidence="4 5" key="1">
    <citation type="submission" date="2017-10" db="EMBL/GenBank/DDBJ databases">
        <title>A large-scale comparative metagenomic study reveals the eutrophication-driven functional interactions in six Microcystis-epibionts communities.</title>
        <authorList>
            <person name="Li Q."/>
            <person name="Lin F."/>
        </authorList>
    </citation>
    <scope>NUCLEOTIDE SEQUENCE [LARGE SCALE GENOMIC DNA]</scope>
    <source>
        <strain evidence="4">TW10</strain>
    </source>
</reference>
<name>A0A3E0LKQ8_9CHRO</name>
<evidence type="ECO:0000313" key="4">
    <source>
        <dbReference type="EMBL" id="REJ48045.1"/>
    </source>
</evidence>
<sequence>MKNILSFPLNSLNILTLPSRIAKKIKYGRSLHKNHVVEDVFLVSYPKSGNTWLRFLIANAIKVHYRIDQDVNFFTILGIIPSPRGKINLQPTCPFGRTDLSRIIKSHSAYHPYYYRVILLVRDPRDVMVSYYHYLKGLKRISEATTISELIRDDKYGIMSWVKHSKSWYFDHNPASQRIKIFRYEDFLEDTKLQLFLLMESLGIIMDNGSLEEAITLSSKERMKASELKHASLNLVNEKMSFVRQGLANRGRDLSDSDRKFIEDSSRDIAGLLGYNF</sequence>
<dbReference type="GO" id="GO:0008146">
    <property type="term" value="F:sulfotransferase activity"/>
    <property type="evidence" value="ECO:0007669"/>
    <property type="project" value="InterPro"/>
</dbReference>
<comment type="similarity">
    <text evidence="1">Belongs to the sulfotransferase 1 family.</text>
</comment>
<gene>
    <name evidence="4" type="ORF">DWQ51_19540</name>
</gene>
<dbReference type="Gene3D" id="3.40.50.300">
    <property type="entry name" value="P-loop containing nucleotide triphosphate hydrolases"/>
    <property type="match status" value="1"/>
</dbReference>
<dbReference type="InterPro" id="IPR027417">
    <property type="entry name" value="P-loop_NTPase"/>
</dbReference>
<accession>A0A3E0LKQ8</accession>
<dbReference type="EMBL" id="QQWD01000029">
    <property type="protein sequence ID" value="REJ48045.1"/>
    <property type="molecule type" value="Genomic_DNA"/>
</dbReference>
<dbReference type="SUPFAM" id="SSF52540">
    <property type="entry name" value="P-loop containing nucleoside triphosphate hydrolases"/>
    <property type="match status" value="1"/>
</dbReference>
<dbReference type="PANTHER" id="PTHR11783">
    <property type="entry name" value="SULFOTRANSFERASE SULT"/>
    <property type="match status" value="1"/>
</dbReference>
<keyword evidence="2 4" id="KW-0808">Transferase</keyword>
<evidence type="ECO:0000313" key="5">
    <source>
        <dbReference type="Proteomes" id="UP000257002"/>
    </source>
</evidence>
<dbReference type="Proteomes" id="UP000257002">
    <property type="component" value="Unassembled WGS sequence"/>
</dbReference>
<evidence type="ECO:0000256" key="2">
    <source>
        <dbReference type="ARBA" id="ARBA00022679"/>
    </source>
</evidence>
<protein>
    <submittedName>
        <fullName evidence="4">Sulfotransferase</fullName>
    </submittedName>
</protein>
<evidence type="ECO:0000256" key="1">
    <source>
        <dbReference type="ARBA" id="ARBA00005771"/>
    </source>
</evidence>
<feature type="domain" description="Sulfotransferase" evidence="3">
    <location>
        <begin position="38"/>
        <end position="248"/>
    </location>
</feature>